<organism evidence="4 5">
    <name type="scientific">Aequorivita sublithincola (strain DSM 14238 / LMG 21431 / ACAM 643 / 9-3)</name>
    <dbReference type="NCBI Taxonomy" id="746697"/>
    <lineage>
        <taxon>Bacteria</taxon>
        <taxon>Pseudomonadati</taxon>
        <taxon>Bacteroidota</taxon>
        <taxon>Flavobacteriia</taxon>
        <taxon>Flavobacteriales</taxon>
        <taxon>Flavobacteriaceae</taxon>
        <taxon>Aequorivita</taxon>
    </lineage>
</organism>
<sequence>MKTVNKNNMWLPGLLDNLFLENRLDGLNNYETFSNPAINIIENLPNFVVELAVPGLKKEDFTIEFEEDTLKVASKKVEEKKEETDSKFRRREFNFKSFERSFKLPENIKTEDIQANYENGILRVTLPKMEEKKVLKKMVEIS</sequence>
<name>I3YRH3_AEQSU</name>
<comment type="similarity">
    <text evidence="1 2">Belongs to the small heat shock protein (HSP20) family.</text>
</comment>
<dbReference type="PANTHER" id="PTHR11527">
    <property type="entry name" value="HEAT-SHOCK PROTEIN 20 FAMILY MEMBER"/>
    <property type="match status" value="1"/>
</dbReference>
<dbReference type="InterPro" id="IPR008978">
    <property type="entry name" value="HSP20-like_chaperone"/>
</dbReference>
<feature type="domain" description="SHSP" evidence="3">
    <location>
        <begin position="29"/>
        <end position="142"/>
    </location>
</feature>
<evidence type="ECO:0000256" key="2">
    <source>
        <dbReference type="RuleBase" id="RU003616"/>
    </source>
</evidence>
<proteinExistence type="inferred from homology"/>
<dbReference type="AlphaFoldDB" id="I3YRH3"/>
<gene>
    <name evidence="4" type="ordered locus">Aeqsu_0059</name>
</gene>
<dbReference type="Proteomes" id="UP000006049">
    <property type="component" value="Chromosome"/>
</dbReference>
<dbReference type="CDD" id="cd06464">
    <property type="entry name" value="ACD_sHsps-like"/>
    <property type="match status" value="1"/>
</dbReference>
<dbReference type="InterPro" id="IPR031107">
    <property type="entry name" value="Small_HSP"/>
</dbReference>
<dbReference type="eggNOG" id="COG0071">
    <property type="taxonomic scope" value="Bacteria"/>
</dbReference>
<evidence type="ECO:0000313" key="4">
    <source>
        <dbReference type="EMBL" id="AFL79591.1"/>
    </source>
</evidence>
<reference evidence="4 5" key="1">
    <citation type="submission" date="2012-06" db="EMBL/GenBank/DDBJ databases">
        <title>The complete genome of Aequorivita sublithincola DSM 14238.</title>
        <authorList>
            <consortium name="US DOE Joint Genome Institute (JGI-PGF)"/>
            <person name="Lucas S."/>
            <person name="Copeland A."/>
            <person name="Lapidus A."/>
            <person name="Goodwin L."/>
            <person name="Pitluck S."/>
            <person name="Peters L."/>
            <person name="Munk A.C.C."/>
            <person name="Kyrpides N."/>
            <person name="Mavromatis K."/>
            <person name="Pagani I."/>
            <person name="Ivanova N."/>
            <person name="Ovchinnikova G."/>
            <person name="Zeytun A."/>
            <person name="Detter J.C."/>
            <person name="Han C."/>
            <person name="Land M."/>
            <person name="Hauser L."/>
            <person name="Markowitz V."/>
            <person name="Cheng J.-F."/>
            <person name="Hugenholtz P."/>
            <person name="Woyke T."/>
            <person name="Wu D."/>
            <person name="Tindall B."/>
            <person name="Faehnrich R."/>
            <person name="Brambilla E."/>
            <person name="Klenk H.-P."/>
            <person name="Eisen J.A."/>
        </authorList>
    </citation>
    <scope>NUCLEOTIDE SEQUENCE [LARGE SCALE GENOMIC DNA]</scope>
    <source>
        <strain evidence="5">DSM 14238 / LMG 21431 / ACAM 643 / 9-3</strain>
    </source>
</reference>
<dbReference type="PATRIC" id="fig|746697.3.peg.61"/>
<evidence type="ECO:0000313" key="5">
    <source>
        <dbReference type="Proteomes" id="UP000006049"/>
    </source>
</evidence>
<evidence type="ECO:0000259" key="3">
    <source>
        <dbReference type="PROSITE" id="PS01031"/>
    </source>
</evidence>
<evidence type="ECO:0000256" key="1">
    <source>
        <dbReference type="PROSITE-ProRule" id="PRU00285"/>
    </source>
</evidence>
<dbReference type="PROSITE" id="PS01031">
    <property type="entry name" value="SHSP"/>
    <property type="match status" value="1"/>
</dbReference>
<dbReference type="KEGG" id="asl:Aeqsu_0059"/>
<keyword evidence="4" id="KW-0346">Stress response</keyword>
<dbReference type="Gene3D" id="2.60.40.790">
    <property type="match status" value="1"/>
</dbReference>
<dbReference type="InterPro" id="IPR002068">
    <property type="entry name" value="A-crystallin/Hsp20_dom"/>
</dbReference>
<dbReference type="SUPFAM" id="SSF49764">
    <property type="entry name" value="HSP20-like chaperones"/>
    <property type="match status" value="1"/>
</dbReference>
<dbReference type="HOGENOM" id="CLU_046737_8_4_10"/>
<accession>I3YRH3</accession>
<protein>
    <submittedName>
        <fullName evidence="4">Molecular chaperone (Small heat shock protein)</fullName>
    </submittedName>
</protein>
<dbReference type="RefSeq" id="WP_014780849.1">
    <property type="nucleotide sequence ID" value="NC_018013.1"/>
</dbReference>
<dbReference type="OrthoDB" id="9814487at2"/>
<keyword evidence="5" id="KW-1185">Reference proteome</keyword>
<dbReference type="Pfam" id="PF00011">
    <property type="entry name" value="HSP20"/>
    <property type="match status" value="1"/>
</dbReference>
<dbReference type="STRING" id="746697.Aeqsu_0059"/>
<dbReference type="EMBL" id="CP003280">
    <property type="protein sequence ID" value="AFL79591.1"/>
    <property type="molecule type" value="Genomic_DNA"/>
</dbReference>